<dbReference type="Proteomes" id="UP001237642">
    <property type="component" value="Unassembled WGS sequence"/>
</dbReference>
<dbReference type="PROSITE" id="PS50011">
    <property type="entry name" value="PROTEIN_KINASE_DOM"/>
    <property type="match status" value="1"/>
</dbReference>
<dbReference type="SUPFAM" id="SSF56112">
    <property type="entry name" value="Protein kinase-like (PK-like)"/>
    <property type="match status" value="2"/>
</dbReference>
<comment type="subcellular location">
    <subcellularLocation>
        <location evidence="1">Cell membrane</location>
    </subcellularLocation>
</comment>
<feature type="domain" description="Protein kinase" evidence="5">
    <location>
        <begin position="228"/>
        <end position="522"/>
    </location>
</feature>
<dbReference type="EMBL" id="JAUIZM010000004">
    <property type="protein sequence ID" value="KAK1387743.1"/>
    <property type="molecule type" value="Genomic_DNA"/>
</dbReference>
<dbReference type="InterPro" id="IPR011009">
    <property type="entry name" value="Kinase-like_dom_sf"/>
</dbReference>
<comment type="caution">
    <text evidence="6">The sequence shown here is derived from an EMBL/GenBank/DDBJ whole genome shotgun (WGS) entry which is preliminary data.</text>
</comment>
<dbReference type="InterPro" id="IPR001245">
    <property type="entry name" value="Ser-Thr/Tyr_kinase_cat_dom"/>
</dbReference>
<reference evidence="6" key="2">
    <citation type="submission" date="2023-05" db="EMBL/GenBank/DDBJ databases">
        <authorList>
            <person name="Schelkunov M.I."/>
        </authorList>
    </citation>
    <scope>NUCLEOTIDE SEQUENCE</scope>
    <source>
        <strain evidence="6">Hsosn_3</strain>
        <tissue evidence="6">Leaf</tissue>
    </source>
</reference>
<dbReference type="InterPro" id="IPR017441">
    <property type="entry name" value="Protein_kinase_ATP_BS"/>
</dbReference>
<feature type="compositionally biased region" description="Basic and acidic residues" evidence="4">
    <location>
        <begin position="7"/>
        <end position="22"/>
    </location>
</feature>
<keyword evidence="3" id="KW-0067">ATP-binding</keyword>
<accession>A0AAD8IMA4</accession>
<dbReference type="Pfam" id="PF07714">
    <property type="entry name" value="PK_Tyr_Ser-Thr"/>
    <property type="match status" value="2"/>
</dbReference>
<keyword evidence="2" id="KW-0472">Membrane</keyword>
<keyword evidence="6" id="KW-0808">Transferase</keyword>
<proteinExistence type="predicted"/>
<dbReference type="GO" id="GO:0004672">
    <property type="term" value="F:protein kinase activity"/>
    <property type="evidence" value="ECO:0007669"/>
    <property type="project" value="InterPro"/>
</dbReference>
<keyword evidence="3" id="KW-0547">Nucleotide-binding</keyword>
<dbReference type="GO" id="GO:0005886">
    <property type="term" value="C:plasma membrane"/>
    <property type="evidence" value="ECO:0007669"/>
    <property type="project" value="UniProtKB-SubCell"/>
</dbReference>
<keyword evidence="2" id="KW-1003">Cell membrane</keyword>
<dbReference type="GO" id="GO:0005524">
    <property type="term" value="F:ATP binding"/>
    <property type="evidence" value="ECO:0007669"/>
    <property type="project" value="UniProtKB-UniRule"/>
</dbReference>
<feature type="region of interest" description="Disordered" evidence="4">
    <location>
        <begin position="1"/>
        <end position="22"/>
    </location>
</feature>
<evidence type="ECO:0000256" key="3">
    <source>
        <dbReference type="PROSITE-ProRule" id="PRU10141"/>
    </source>
</evidence>
<dbReference type="Gene3D" id="3.30.200.20">
    <property type="entry name" value="Phosphorylase Kinase, domain 1"/>
    <property type="match status" value="2"/>
</dbReference>
<evidence type="ECO:0000259" key="5">
    <source>
        <dbReference type="PROSITE" id="PS50011"/>
    </source>
</evidence>
<protein>
    <submittedName>
        <fullName evidence="6">Protein kinase domain-containing protein</fullName>
    </submittedName>
</protein>
<sequence>MEIENYENGKDDIASNRHQEKKPSSIKRFVNLTVTAQSISANREAKTARNSRVLVAILQSFKLKSCTFNDLNVATRKFHPDGMLGQRGFGCVYEGWVDENTFAAAKWGTGLVIAIKRYRNEGTLGDRDCLTVINSLGKFRHPNIVKLIGYCLDKKHRLLVYEYMPQGSLDTHLFSRKSEFQPLSWKLRLARALSVNTDAKTSKFIIGSMSVTANLKEFILTDLERATSNFEEVLGKGSSGKVFKGWVHENTYAPSTPNIGLPIAVKRFIPERTQGHAEWQMEIDLLRECSHPNLVKLLGYCSEGREHFLVYEYMQNRDLDTHIFKWEIYQKLHWEVRLKILIGAARCLAFFHTAKQIVVCRDLKTSRILLDENFNAKLSPHQLTRLSLSSKDTDVTTRSAATLCYAAPEYVKSGIISLETDVYAFGVVLLEIMTGIRADEMLHFTDSITYYNDKEKRLVHYATSLNTYLDPWLDDNFPGGARSQLFAFIASLITKCVDSSPSNRPSMSEVVESLELIAVEFI</sequence>
<organism evidence="6 7">
    <name type="scientific">Heracleum sosnowskyi</name>
    <dbReference type="NCBI Taxonomy" id="360622"/>
    <lineage>
        <taxon>Eukaryota</taxon>
        <taxon>Viridiplantae</taxon>
        <taxon>Streptophyta</taxon>
        <taxon>Embryophyta</taxon>
        <taxon>Tracheophyta</taxon>
        <taxon>Spermatophyta</taxon>
        <taxon>Magnoliopsida</taxon>
        <taxon>eudicotyledons</taxon>
        <taxon>Gunneridae</taxon>
        <taxon>Pentapetalae</taxon>
        <taxon>asterids</taxon>
        <taxon>campanulids</taxon>
        <taxon>Apiales</taxon>
        <taxon>Apiaceae</taxon>
        <taxon>Apioideae</taxon>
        <taxon>apioid superclade</taxon>
        <taxon>Tordylieae</taxon>
        <taxon>Tordyliinae</taxon>
        <taxon>Heracleum</taxon>
    </lineage>
</organism>
<reference evidence="6" key="1">
    <citation type="submission" date="2023-02" db="EMBL/GenBank/DDBJ databases">
        <title>Genome of toxic invasive species Heracleum sosnowskyi carries increased number of genes despite the absence of recent whole-genome duplications.</title>
        <authorList>
            <person name="Schelkunov M."/>
            <person name="Shtratnikova V."/>
            <person name="Makarenko M."/>
            <person name="Klepikova A."/>
            <person name="Omelchenko D."/>
            <person name="Novikova G."/>
            <person name="Obukhova E."/>
            <person name="Bogdanov V."/>
            <person name="Penin A."/>
            <person name="Logacheva M."/>
        </authorList>
    </citation>
    <scope>NUCLEOTIDE SEQUENCE</scope>
    <source>
        <strain evidence="6">Hsosn_3</strain>
        <tissue evidence="6">Leaf</tissue>
    </source>
</reference>
<dbReference type="PROSITE" id="PS00107">
    <property type="entry name" value="PROTEIN_KINASE_ATP"/>
    <property type="match status" value="1"/>
</dbReference>
<evidence type="ECO:0000256" key="4">
    <source>
        <dbReference type="SAM" id="MobiDB-lite"/>
    </source>
</evidence>
<dbReference type="AlphaFoldDB" id="A0AAD8IMA4"/>
<feature type="binding site" evidence="3">
    <location>
        <position position="266"/>
    </location>
    <ligand>
        <name>ATP</name>
        <dbReference type="ChEBI" id="CHEBI:30616"/>
    </ligand>
</feature>
<dbReference type="InterPro" id="IPR050823">
    <property type="entry name" value="Plant_Ser_Thr_Prot_Kinase"/>
</dbReference>
<dbReference type="PANTHER" id="PTHR45621">
    <property type="entry name" value="OS01G0588500 PROTEIN-RELATED"/>
    <property type="match status" value="1"/>
</dbReference>
<evidence type="ECO:0000313" key="7">
    <source>
        <dbReference type="Proteomes" id="UP001237642"/>
    </source>
</evidence>
<dbReference type="Gene3D" id="1.10.510.10">
    <property type="entry name" value="Transferase(Phosphotransferase) domain 1"/>
    <property type="match status" value="1"/>
</dbReference>
<dbReference type="InterPro" id="IPR000719">
    <property type="entry name" value="Prot_kinase_dom"/>
</dbReference>
<evidence type="ECO:0000313" key="6">
    <source>
        <dbReference type="EMBL" id="KAK1387743.1"/>
    </source>
</evidence>
<keyword evidence="7" id="KW-1185">Reference proteome</keyword>
<gene>
    <name evidence="6" type="ORF">POM88_015921</name>
</gene>
<evidence type="ECO:0000256" key="1">
    <source>
        <dbReference type="ARBA" id="ARBA00004236"/>
    </source>
</evidence>
<name>A0AAD8IMA4_9APIA</name>
<keyword evidence="6" id="KW-0418">Kinase</keyword>
<evidence type="ECO:0000256" key="2">
    <source>
        <dbReference type="ARBA" id="ARBA00022475"/>
    </source>
</evidence>